<proteinExistence type="predicted"/>
<dbReference type="InterPro" id="IPR018976">
    <property type="entry name" value="Imelysin-like"/>
</dbReference>
<dbReference type="GO" id="GO:0030313">
    <property type="term" value="C:cell envelope"/>
    <property type="evidence" value="ECO:0007669"/>
    <property type="project" value="UniProtKB-SubCell"/>
</dbReference>
<sequence>MANYKFALVAPCIRKFVALFVCAAIMHACSEQPNSSSTAITETTSSDLVYPRMALDSATSAAVTTLIAQYLTRIDSDFSAVQSELESMQSEIERFLENPNATAINAVRAAWLRAHSAYELTTVHRHFAQTVVNEATRLNLLSLQYQINHWPILPGYIDYLSSYPESGIVNDMTVPLTADDIRAQHGLFDINEAAVGFHALEFLIWGENRDRLSPRPFSDFQAITVLPADAEARGLALDELSNNRRRVMLVLSTEILNQDFESFMALWAAQSNDFRVRLENAASPYLLGDLLTALTSVLIEDVLARSLYPMLNGDFTDSFPSIFSHSSQNVASAQLFGLEQLLLETSTESMTLDEILSNLSGDYAEYFFQNFDASKECLVLLFSTQDASPIPTSAAEAEFTVVECINQLTNMIDYVEQVQSRLIGPV</sequence>
<evidence type="ECO:0000313" key="6">
    <source>
        <dbReference type="Proteomes" id="UP000320404"/>
    </source>
</evidence>
<dbReference type="AlphaFoldDB" id="A0A520S759"/>
<dbReference type="InterPro" id="IPR038352">
    <property type="entry name" value="Imelysin_sf"/>
</dbReference>
<evidence type="ECO:0000256" key="1">
    <source>
        <dbReference type="ARBA" id="ARBA00004196"/>
    </source>
</evidence>
<feature type="chain" id="PRO_5021949834" description="Imelysin-like domain-containing protein" evidence="3">
    <location>
        <begin position="24"/>
        <end position="426"/>
    </location>
</feature>
<comment type="subcellular location">
    <subcellularLocation>
        <location evidence="1">Cell envelope</location>
    </subcellularLocation>
</comment>
<comment type="caution">
    <text evidence="5">The sequence shown here is derived from an EMBL/GenBank/DDBJ whole genome shotgun (WGS) entry which is preliminary data.</text>
</comment>
<accession>A0A520S759</accession>
<feature type="signal peptide" evidence="3">
    <location>
        <begin position="1"/>
        <end position="23"/>
    </location>
</feature>
<dbReference type="Pfam" id="PF09375">
    <property type="entry name" value="Peptidase_M75"/>
    <property type="match status" value="1"/>
</dbReference>
<evidence type="ECO:0000256" key="2">
    <source>
        <dbReference type="ARBA" id="ARBA00022729"/>
    </source>
</evidence>
<protein>
    <recommendedName>
        <fullName evidence="4">Imelysin-like domain-containing protein</fullName>
    </recommendedName>
</protein>
<feature type="domain" description="Imelysin-like" evidence="4">
    <location>
        <begin position="80"/>
        <end position="381"/>
    </location>
</feature>
<name>A0A520S759_9GAMM</name>
<gene>
    <name evidence="5" type="ORF">EVA69_00140</name>
</gene>
<dbReference type="Gene3D" id="1.20.1420.20">
    <property type="entry name" value="M75 peptidase, HXXE motif"/>
    <property type="match status" value="1"/>
</dbReference>
<dbReference type="Proteomes" id="UP000320404">
    <property type="component" value="Unassembled WGS sequence"/>
</dbReference>
<reference evidence="5 6" key="1">
    <citation type="submission" date="2019-02" db="EMBL/GenBank/DDBJ databases">
        <title>Prokaryotic population dynamics and viral predation in marine succession experiment using metagenomics: the confinement effect.</title>
        <authorList>
            <person name="Haro-Moreno J.M."/>
            <person name="Rodriguez-Valera F."/>
            <person name="Lopez-Perez M."/>
        </authorList>
    </citation>
    <scope>NUCLEOTIDE SEQUENCE [LARGE SCALE GENOMIC DNA]</scope>
    <source>
        <strain evidence="5">MED-G158</strain>
    </source>
</reference>
<keyword evidence="2 3" id="KW-0732">Signal</keyword>
<evidence type="ECO:0000256" key="3">
    <source>
        <dbReference type="SAM" id="SignalP"/>
    </source>
</evidence>
<dbReference type="EMBL" id="SHAH01000001">
    <property type="protein sequence ID" value="RZO78317.1"/>
    <property type="molecule type" value="Genomic_DNA"/>
</dbReference>
<organism evidence="5 6">
    <name type="scientific">OM182 bacterium</name>
    <dbReference type="NCBI Taxonomy" id="2510334"/>
    <lineage>
        <taxon>Bacteria</taxon>
        <taxon>Pseudomonadati</taxon>
        <taxon>Pseudomonadota</taxon>
        <taxon>Gammaproteobacteria</taxon>
        <taxon>OMG group</taxon>
        <taxon>OM182 clade</taxon>
    </lineage>
</organism>
<evidence type="ECO:0000259" key="4">
    <source>
        <dbReference type="Pfam" id="PF09375"/>
    </source>
</evidence>
<evidence type="ECO:0000313" key="5">
    <source>
        <dbReference type="EMBL" id="RZO78317.1"/>
    </source>
</evidence>